<evidence type="ECO:0000313" key="2">
    <source>
        <dbReference type="Proteomes" id="UP000003179"/>
    </source>
</evidence>
<protein>
    <submittedName>
        <fullName evidence="1">Uncharacterized protein</fullName>
    </submittedName>
</protein>
<name>A0ABP2KDC0_9ACTN</name>
<dbReference type="Proteomes" id="UP000003179">
    <property type="component" value="Unassembled WGS sequence"/>
</dbReference>
<organism evidence="1 2">
    <name type="scientific">Cutibacterium modestum HL044PA1</name>
    <dbReference type="NCBI Taxonomy" id="765109"/>
    <lineage>
        <taxon>Bacteria</taxon>
        <taxon>Bacillati</taxon>
        <taxon>Actinomycetota</taxon>
        <taxon>Actinomycetes</taxon>
        <taxon>Propionibacteriales</taxon>
        <taxon>Propionibacteriaceae</taxon>
        <taxon>Cutibacterium</taxon>
        <taxon>Cutibacterium modestum</taxon>
    </lineage>
</organism>
<gene>
    <name evidence="1" type="ORF">HMPREF9607_00208</name>
</gene>
<sequence>MPANHPANFAIDVKDPGIGKSRRFSCSTVGQYVDCGSQDLEVYLVIPG</sequence>
<dbReference type="EMBL" id="ADZU01000003">
    <property type="protein sequence ID" value="EFS93750.1"/>
    <property type="molecule type" value="Genomic_DNA"/>
</dbReference>
<keyword evidence="2" id="KW-1185">Reference proteome</keyword>
<reference evidence="1" key="1">
    <citation type="submission" date="2010-08" db="EMBL/GenBank/DDBJ databases">
        <authorList>
            <person name="Weinstock G."/>
            <person name="Sodergren E."/>
            <person name="Clifton S."/>
            <person name="Fulton L."/>
            <person name="Fulton B."/>
            <person name="Courtney L."/>
            <person name="Fronick C."/>
            <person name="Harrison M."/>
            <person name="Strong C."/>
            <person name="Farmer C."/>
            <person name="Delahaunty K."/>
            <person name="Markovic C."/>
            <person name="Hall O."/>
            <person name="Minx P."/>
            <person name="Tomlinson C."/>
            <person name="Mitreva M."/>
            <person name="Hou S."/>
            <person name="Chen J."/>
            <person name="Wollam A."/>
            <person name="Pepin K.H."/>
            <person name="Johnson M."/>
            <person name="Bhonagiri V."/>
            <person name="Zhang X."/>
            <person name="Suruliraj S."/>
            <person name="Warren W."/>
            <person name="Chinwalla A."/>
            <person name="Mardis E.R."/>
            <person name="Wilson R.K."/>
        </authorList>
    </citation>
    <scope>NUCLEOTIDE SEQUENCE [LARGE SCALE GENOMIC DNA]</scope>
    <source>
        <strain evidence="1">HL044PA1</strain>
    </source>
</reference>
<evidence type="ECO:0000313" key="1">
    <source>
        <dbReference type="EMBL" id="EFS93750.1"/>
    </source>
</evidence>
<accession>A0ABP2KDC0</accession>
<comment type="caution">
    <text evidence="1">The sequence shown here is derived from an EMBL/GenBank/DDBJ whole genome shotgun (WGS) entry which is preliminary data.</text>
</comment>
<proteinExistence type="predicted"/>